<dbReference type="Gene3D" id="1.25.40.10">
    <property type="entry name" value="Tetratricopeptide repeat domain"/>
    <property type="match status" value="1"/>
</dbReference>
<gene>
    <name evidence="9" type="ORF">P5673_003410</name>
</gene>
<evidence type="ECO:0000256" key="3">
    <source>
        <dbReference type="ARBA" id="ARBA00022490"/>
    </source>
</evidence>
<comment type="caution">
    <text evidence="9">The sequence shown here is derived from an EMBL/GenBank/DDBJ whole genome shotgun (WGS) entry which is preliminary data.</text>
</comment>
<sequence length="234" mass="27531">MSEMENDFKKADDLYDNNELQKAYDLLMKYKEPQKCEVEWRLAKVKRMMAEESHDSQKKKELIYEAFDHVKLALSLDERNFAVHKWYAIILSCVGEYEGTKAKLQNAPLMKEHFEKAIELNPSDATSRHVLGVWCFTFADMGWVTRKLAATLFASPPSSSYEENLFNNIFFYFAQVEPNFYSKNHLFLGKTLLHLKKMDEAKVWLERAVNDNPWKTADDKTAKKEAEELLRKYF</sequence>
<evidence type="ECO:0000256" key="2">
    <source>
        <dbReference type="ARBA" id="ARBA00011375"/>
    </source>
</evidence>
<evidence type="ECO:0000256" key="1">
    <source>
        <dbReference type="ARBA" id="ARBA00004245"/>
    </source>
</evidence>
<dbReference type="SUPFAM" id="SSF48452">
    <property type="entry name" value="TPR-like"/>
    <property type="match status" value="1"/>
</dbReference>
<dbReference type="GO" id="GO:0005876">
    <property type="term" value="C:spindle microtubule"/>
    <property type="evidence" value="ECO:0007669"/>
    <property type="project" value="TreeGrafter"/>
</dbReference>
<proteinExistence type="predicted"/>
<dbReference type="PANTHER" id="PTHR16056:SF16">
    <property type="entry name" value="REGULATOR OF MICROTUBULE DYNAMICS PROTEIN 1"/>
    <property type="match status" value="1"/>
</dbReference>
<evidence type="ECO:0000256" key="7">
    <source>
        <dbReference type="ARBA" id="ARBA00039966"/>
    </source>
</evidence>
<dbReference type="GO" id="GO:0097431">
    <property type="term" value="C:mitotic spindle pole"/>
    <property type="evidence" value="ECO:0007669"/>
    <property type="project" value="TreeGrafter"/>
</dbReference>
<evidence type="ECO:0000256" key="4">
    <source>
        <dbReference type="ARBA" id="ARBA00022737"/>
    </source>
</evidence>
<dbReference type="InterPro" id="IPR011990">
    <property type="entry name" value="TPR-like_helical_dom_sf"/>
</dbReference>
<dbReference type="Proteomes" id="UP001249851">
    <property type="component" value="Unassembled WGS sequence"/>
</dbReference>
<dbReference type="GO" id="GO:0005739">
    <property type="term" value="C:mitochondrion"/>
    <property type="evidence" value="ECO:0007669"/>
    <property type="project" value="TreeGrafter"/>
</dbReference>
<evidence type="ECO:0000313" key="10">
    <source>
        <dbReference type="Proteomes" id="UP001249851"/>
    </source>
</evidence>
<comment type="subunit">
    <text evidence="2">Interacts with microtubules.</text>
</comment>
<dbReference type="PANTHER" id="PTHR16056">
    <property type="entry name" value="REGULATOR OF MICROTUBULE DYNAMICS PROTEIN"/>
    <property type="match status" value="1"/>
</dbReference>
<dbReference type="Pfam" id="PF21033">
    <property type="entry name" value="RMD1-3"/>
    <property type="match status" value="1"/>
</dbReference>
<comment type="subcellular location">
    <subcellularLocation>
        <location evidence="1">Cytoplasm</location>
        <location evidence="1">Cytoskeleton</location>
    </subcellularLocation>
</comment>
<keyword evidence="3" id="KW-0963">Cytoplasm</keyword>
<reference evidence="9" key="2">
    <citation type="journal article" date="2023" name="Science">
        <title>Genomic signatures of disease resistance in endangered staghorn corals.</title>
        <authorList>
            <person name="Vollmer S.V."/>
            <person name="Selwyn J.D."/>
            <person name="Despard B.A."/>
            <person name="Roesel C.L."/>
        </authorList>
    </citation>
    <scope>NUCLEOTIDE SEQUENCE</scope>
    <source>
        <strain evidence="9">K2</strain>
    </source>
</reference>
<keyword evidence="6" id="KW-0206">Cytoskeleton</keyword>
<keyword evidence="5" id="KW-0802">TPR repeat</keyword>
<reference evidence="9" key="1">
    <citation type="journal article" date="2023" name="G3 (Bethesda)">
        <title>Whole genome assembly and annotation of the endangered Caribbean coral Acropora cervicornis.</title>
        <authorList>
            <person name="Selwyn J.D."/>
            <person name="Vollmer S.V."/>
        </authorList>
    </citation>
    <scope>NUCLEOTIDE SEQUENCE</scope>
    <source>
        <strain evidence="9">K2</strain>
    </source>
</reference>
<evidence type="ECO:0000256" key="8">
    <source>
        <dbReference type="ARBA" id="ARBA00041958"/>
    </source>
</evidence>
<evidence type="ECO:0000256" key="5">
    <source>
        <dbReference type="ARBA" id="ARBA00022803"/>
    </source>
</evidence>
<dbReference type="GO" id="GO:0008017">
    <property type="term" value="F:microtubule binding"/>
    <property type="evidence" value="ECO:0007669"/>
    <property type="project" value="TreeGrafter"/>
</dbReference>
<name>A0AAD9R2M2_ACRCE</name>
<organism evidence="9 10">
    <name type="scientific">Acropora cervicornis</name>
    <name type="common">Staghorn coral</name>
    <dbReference type="NCBI Taxonomy" id="6130"/>
    <lineage>
        <taxon>Eukaryota</taxon>
        <taxon>Metazoa</taxon>
        <taxon>Cnidaria</taxon>
        <taxon>Anthozoa</taxon>
        <taxon>Hexacorallia</taxon>
        <taxon>Scleractinia</taxon>
        <taxon>Astrocoeniina</taxon>
        <taxon>Acroporidae</taxon>
        <taxon>Acropora</taxon>
    </lineage>
</organism>
<protein>
    <recommendedName>
        <fullName evidence="7">Regulator of microtubule dynamics protein 1</fullName>
    </recommendedName>
    <alternativeName>
        <fullName evidence="8">Protein FAM82B</fullName>
    </alternativeName>
</protein>
<evidence type="ECO:0000313" key="9">
    <source>
        <dbReference type="EMBL" id="KAK2571989.1"/>
    </source>
</evidence>
<keyword evidence="4" id="KW-0677">Repeat</keyword>
<keyword evidence="10" id="KW-1185">Reference proteome</keyword>
<dbReference type="EMBL" id="JARQWQ010000005">
    <property type="protein sequence ID" value="KAK2571989.1"/>
    <property type="molecule type" value="Genomic_DNA"/>
</dbReference>
<evidence type="ECO:0000256" key="6">
    <source>
        <dbReference type="ARBA" id="ARBA00023212"/>
    </source>
</evidence>
<accession>A0AAD9R2M2</accession>
<dbReference type="AlphaFoldDB" id="A0AAD9R2M2"/>
<dbReference type="InterPro" id="IPR049039">
    <property type="entry name" value="RMD1-3_a_helical_rpt"/>
</dbReference>